<accession>A0ABR1CL96</accession>
<feature type="region of interest" description="Disordered" evidence="1">
    <location>
        <begin position="1"/>
        <end position="22"/>
    </location>
</feature>
<name>A0ABR1CL96_NECAM</name>
<dbReference type="EMBL" id="JAVFWL010000002">
    <property type="protein sequence ID" value="KAK6737966.1"/>
    <property type="molecule type" value="Genomic_DNA"/>
</dbReference>
<evidence type="ECO:0000256" key="1">
    <source>
        <dbReference type="SAM" id="MobiDB-lite"/>
    </source>
</evidence>
<comment type="caution">
    <text evidence="2">The sequence shown here is derived from an EMBL/GenBank/DDBJ whole genome shotgun (WGS) entry which is preliminary data.</text>
</comment>
<dbReference type="Proteomes" id="UP001303046">
    <property type="component" value="Unassembled WGS sequence"/>
</dbReference>
<evidence type="ECO:0000313" key="2">
    <source>
        <dbReference type="EMBL" id="KAK6737966.1"/>
    </source>
</evidence>
<evidence type="ECO:0000313" key="3">
    <source>
        <dbReference type="Proteomes" id="UP001303046"/>
    </source>
</evidence>
<protein>
    <submittedName>
        <fullName evidence="2">Uncharacterized protein</fullName>
    </submittedName>
</protein>
<gene>
    <name evidence="2" type="primary">Necator_chrII.g7997</name>
    <name evidence="2" type="ORF">RB195_020203</name>
</gene>
<organism evidence="2 3">
    <name type="scientific">Necator americanus</name>
    <name type="common">Human hookworm</name>
    <dbReference type="NCBI Taxonomy" id="51031"/>
    <lineage>
        <taxon>Eukaryota</taxon>
        <taxon>Metazoa</taxon>
        <taxon>Ecdysozoa</taxon>
        <taxon>Nematoda</taxon>
        <taxon>Chromadorea</taxon>
        <taxon>Rhabditida</taxon>
        <taxon>Rhabditina</taxon>
        <taxon>Rhabditomorpha</taxon>
        <taxon>Strongyloidea</taxon>
        <taxon>Ancylostomatidae</taxon>
        <taxon>Bunostominae</taxon>
        <taxon>Necator</taxon>
    </lineage>
</organism>
<proteinExistence type="predicted"/>
<reference evidence="2 3" key="1">
    <citation type="submission" date="2023-08" db="EMBL/GenBank/DDBJ databases">
        <title>A Necator americanus chromosomal reference genome.</title>
        <authorList>
            <person name="Ilik V."/>
            <person name="Petrzelkova K.J."/>
            <person name="Pardy F."/>
            <person name="Fuh T."/>
            <person name="Niatou-Singa F.S."/>
            <person name="Gouil Q."/>
            <person name="Baker L."/>
            <person name="Ritchie M.E."/>
            <person name="Jex A.R."/>
            <person name="Gazzola D."/>
            <person name="Li H."/>
            <person name="Toshio Fujiwara R."/>
            <person name="Zhan B."/>
            <person name="Aroian R.V."/>
            <person name="Pafco B."/>
            <person name="Schwarz E.M."/>
        </authorList>
    </citation>
    <scope>NUCLEOTIDE SEQUENCE [LARGE SCALE GENOMIC DNA]</scope>
    <source>
        <strain evidence="2 3">Aroian</strain>
        <tissue evidence="2">Whole animal</tissue>
    </source>
</reference>
<keyword evidence="3" id="KW-1185">Reference proteome</keyword>
<sequence>MTVPSSHCRSIAELRSPSGRSPGTFYAATFGGNRNAYPWLSCSSELNSLDYLVWSGVEVKRCGKTHRRIDESCSDEVSPEDLAKAGCALPVCQRG</sequence>